<evidence type="ECO:0000313" key="9">
    <source>
        <dbReference type="EMBL" id="SLN70494.1"/>
    </source>
</evidence>
<dbReference type="InterPro" id="IPR047215">
    <property type="entry name" value="Galactose_mutarotase-like"/>
</dbReference>
<dbReference type="UniPathway" id="UPA00242"/>
<dbReference type="Gene3D" id="2.70.98.10">
    <property type="match status" value="1"/>
</dbReference>
<evidence type="ECO:0000256" key="5">
    <source>
        <dbReference type="PIRNR" id="PIRNR005096"/>
    </source>
</evidence>
<dbReference type="GO" id="GO:0033499">
    <property type="term" value="P:galactose catabolic process via UDP-galactose, Leloir pathway"/>
    <property type="evidence" value="ECO:0007669"/>
    <property type="project" value="TreeGrafter"/>
</dbReference>
<dbReference type="EMBL" id="FWFN01000009">
    <property type="protein sequence ID" value="SLN70494.1"/>
    <property type="molecule type" value="Genomic_DNA"/>
</dbReference>
<name>A0A1X7A562_9RHOB</name>
<dbReference type="Pfam" id="PF01263">
    <property type="entry name" value="Aldose_epim"/>
    <property type="match status" value="1"/>
</dbReference>
<gene>
    <name evidence="9" type="primary">galM</name>
    <name evidence="9" type="ORF">PSM7751_03740</name>
</gene>
<dbReference type="AlphaFoldDB" id="A0A1X7A562"/>
<evidence type="ECO:0000313" key="10">
    <source>
        <dbReference type="Proteomes" id="UP000193963"/>
    </source>
</evidence>
<dbReference type="PIRSF" id="PIRSF005096">
    <property type="entry name" value="GALM"/>
    <property type="match status" value="1"/>
</dbReference>
<dbReference type="InterPro" id="IPR011013">
    <property type="entry name" value="Gal_mutarotase_sf_dom"/>
</dbReference>
<dbReference type="PANTHER" id="PTHR10091:SF0">
    <property type="entry name" value="GALACTOSE MUTAROTASE"/>
    <property type="match status" value="1"/>
</dbReference>
<feature type="active site" description="Proton donor" evidence="6">
    <location>
        <position position="170"/>
    </location>
</feature>
<comment type="pathway">
    <text evidence="1 5">Carbohydrate metabolism; hexose metabolism.</text>
</comment>
<keyword evidence="3 5" id="KW-0413">Isomerase</keyword>
<feature type="binding site" evidence="8">
    <location>
        <begin position="170"/>
        <end position="172"/>
    </location>
    <ligand>
        <name>beta-D-galactose</name>
        <dbReference type="ChEBI" id="CHEBI:27667"/>
    </ligand>
</feature>
<dbReference type="EC" id="5.1.3.3" evidence="5"/>
<dbReference type="GO" id="GO:0004034">
    <property type="term" value="F:aldose 1-epimerase activity"/>
    <property type="evidence" value="ECO:0007669"/>
    <property type="project" value="UniProtKB-EC"/>
</dbReference>
<evidence type="ECO:0000256" key="1">
    <source>
        <dbReference type="ARBA" id="ARBA00005028"/>
    </source>
</evidence>
<reference evidence="9 10" key="1">
    <citation type="submission" date="2017-03" db="EMBL/GenBank/DDBJ databases">
        <authorList>
            <person name="Afonso C.L."/>
            <person name="Miller P.J."/>
            <person name="Scott M.A."/>
            <person name="Spackman E."/>
            <person name="Goraichik I."/>
            <person name="Dimitrov K.M."/>
            <person name="Suarez D.L."/>
            <person name="Swayne D.E."/>
        </authorList>
    </citation>
    <scope>NUCLEOTIDE SEQUENCE [LARGE SCALE GENOMIC DNA]</scope>
    <source>
        <strain evidence="9 10">CECT 7751</strain>
    </source>
</reference>
<feature type="binding site" evidence="7">
    <location>
        <position position="228"/>
    </location>
    <ligand>
        <name>beta-D-galactose</name>
        <dbReference type="ChEBI" id="CHEBI:27667"/>
    </ligand>
</feature>
<dbReference type="InterPro" id="IPR008183">
    <property type="entry name" value="Aldose_1/G6P_1-epimerase"/>
</dbReference>
<feature type="binding site" evidence="8">
    <location>
        <begin position="73"/>
        <end position="74"/>
    </location>
    <ligand>
        <name>beta-D-galactose</name>
        <dbReference type="ChEBI" id="CHEBI:27667"/>
    </ligand>
</feature>
<feature type="active site" description="Proton acceptor" evidence="6">
    <location>
        <position position="289"/>
    </location>
</feature>
<accession>A0A1X7A562</accession>
<proteinExistence type="inferred from homology"/>
<comment type="similarity">
    <text evidence="2 5">Belongs to the aldose epimerase family.</text>
</comment>
<protein>
    <recommendedName>
        <fullName evidence="5">Aldose 1-epimerase</fullName>
        <ecNumber evidence="5">5.1.3.3</ecNumber>
    </recommendedName>
</protein>
<evidence type="ECO:0000256" key="3">
    <source>
        <dbReference type="ARBA" id="ARBA00023235"/>
    </source>
</evidence>
<comment type="catalytic activity">
    <reaction evidence="5">
        <text>alpha-D-glucose = beta-D-glucose</text>
        <dbReference type="Rhea" id="RHEA:10264"/>
        <dbReference type="ChEBI" id="CHEBI:15903"/>
        <dbReference type="ChEBI" id="CHEBI:17925"/>
        <dbReference type="EC" id="5.1.3.3"/>
    </reaction>
</comment>
<dbReference type="InterPro" id="IPR015443">
    <property type="entry name" value="Aldose_1-epimerase"/>
</dbReference>
<dbReference type="InterPro" id="IPR014718">
    <property type="entry name" value="GH-type_carb-bd"/>
</dbReference>
<evidence type="ECO:0000256" key="6">
    <source>
        <dbReference type="PIRSR" id="PIRSR005096-1"/>
    </source>
</evidence>
<evidence type="ECO:0000256" key="4">
    <source>
        <dbReference type="ARBA" id="ARBA00023277"/>
    </source>
</evidence>
<evidence type="ECO:0000256" key="8">
    <source>
        <dbReference type="PIRSR" id="PIRSR005096-3"/>
    </source>
</evidence>
<organism evidence="9 10">
    <name type="scientific">Pseudooceanicola marinus</name>
    <dbReference type="NCBI Taxonomy" id="396013"/>
    <lineage>
        <taxon>Bacteria</taxon>
        <taxon>Pseudomonadati</taxon>
        <taxon>Pseudomonadota</taxon>
        <taxon>Alphaproteobacteria</taxon>
        <taxon>Rhodobacterales</taxon>
        <taxon>Paracoccaceae</taxon>
        <taxon>Pseudooceanicola</taxon>
    </lineage>
</organism>
<dbReference type="Proteomes" id="UP000193963">
    <property type="component" value="Unassembled WGS sequence"/>
</dbReference>
<dbReference type="NCBIfam" id="NF008277">
    <property type="entry name" value="PRK11055.1"/>
    <property type="match status" value="1"/>
</dbReference>
<dbReference type="PANTHER" id="PTHR10091">
    <property type="entry name" value="ALDOSE-1-EPIMERASE"/>
    <property type="match status" value="1"/>
</dbReference>
<dbReference type="CDD" id="cd09019">
    <property type="entry name" value="galactose_mutarotase_like"/>
    <property type="match status" value="1"/>
</dbReference>
<dbReference type="GO" id="GO:0030246">
    <property type="term" value="F:carbohydrate binding"/>
    <property type="evidence" value="ECO:0007669"/>
    <property type="project" value="InterPro"/>
</dbReference>
<dbReference type="RefSeq" id="WP_085889766.1">
    <property type="nucleotide sequence ID" value="NZ_FWFN01000009.1"/>
</dbReference>
<dbReference type="OrthoDB" id="9779408at2"/>
<evidence type="ECO:0000256" key="7">
    <source>
        <dbReference type="PIRSR" id="PIRSR005096-2"/>
    </source>
</evidence>
<keyword evidence="4 5" id="KW-0119">Carbohydrate metabolism</keyword>
<evidence type="ECO:0000256" key="2">
    <source>
        <dbReference type="ARBA" id="ARBA00006206"/>
    </source>
</evidence>
<dbReference type="SUPFAM" id="SSF74650">
    <property type="entry name" value="Galactose mutarotase-like"/>
    <property type="match status" value="1"/>
</dbReference>
<dbReference type="GO" id="GO:0006006">
    <property type="term" value="P:glucose metabolic process"/>
    <property type="evidence" value="ECO:0007669"/>
    <property type="project" value="TreeGrafter"/>
</dbReference>
<sequence>MPRLFGTRPDGETVEQVTISSGALTASLLTHGATLQDLRLQGVAHPLVLGSPRLEDYLGPMAYFGATVGRYANRIAEGRFTLDGTTYQLDRNEAGRTCLHGGRAGIALRNWTLETSTPDSATFALLLDDGDMGFPGRCAVTVSYRATGTALEITMEATLSAPCPISLAHHSYFSLDSTGDVTGQILQIAAQHYLPVDDRLIPLGKIAPVEATPFDFRTPREIGHHGYDHTFCLDPDRTAARLTGRDGLVLEVETNAPGLQVYNAAHLPTEGLPGLDGLRYGPRAGLALETQEWPDAPNQLTFPDPVVRPGEVYRNRTVYRFAQTAQAQGS</sequence>
<keyword evidence="10" id="KW-1185">Reference proteome</keyword>